<evidence type="ECO:0000313" key="1">
    <source>
        <dbReference type="EMBL" id="GMT26662.1"/>
    </source>
</evidence>
<comment type="caution">
    <text evidence="1">The sequence shown here is derived from an EMBL/GenBank/DDBJ whole genome shotgun (WGS) entry which is preliminary data.</text>
</comment>
<reference evidence="1" key="1">
    <citation type="submission" date="2023-10" db="EMBL/GenBank/DDBJ databases">
        <title>Genome assembly of Pristionchus species.</title>
        <authorList>
            <person name="Yoshida K."/>
            <person name="Sommer R.J."/>
        </authorList>
    </citation>
    <scope>NUCLEOTIDE SEQUENCE</scope>
    <source>
        <strain evidence="1">RS5133</strain>
    </source>
</reference>
<dbReference type="Proteomes" id="UP001432322">
    <property type="component" value="Unassembled WGS sequence"/>
</dbReference>
<dbReference type="AlphaFoldDB" id="A0AAV5W4B9"/>
<organism evidence="1 2">
    <name type="scientific">Pristionchus fissidentatus</name>
    <dbReference type="NCBI Taxonomy" id="1538716"/>
    <lineage>
        <taxon>Eukaryota</taxon>
        <taxon>Metazoa</taxon>
        <taxon>Ecdysozoa</taxon>
        <taxon>Nematoda</taxon>
        <taxon>Chromadorea</taxon>
        <taxon>Rhabditida</taxon>
        <taxon>Rhabditina</taxon>
        <taxon>Diplogasteromorpha</taxon>
        <taxon>Diplogasteroidea</taxon>
        <taxon>Neodiplogasteridae</taxon>
        <taxon>Pristionchus</taxon>
    </lineage>
</organism>
<proteinExistence type="predicted"/>
<gene>
    <name evidence="1" type="ORF">PFISCL1PPCAC_17959</name>
</gene>
<dbReference type="EMBL" id="BTSY01000005">
    <property type="protein sequence ID" value="GMT26662.1"/>
    <property type="molecule type" value="Genomic_DNA"/>
</dbReference>
<evidence type="ECO:0000313" key="2">
    <source>
        <dbReference type="Proteomes" id="UP001432322"/>
    </source>
</evidence>
<name>A0AAV5W4B9_9BILA</name>
<sequence>MKFAWRSNKRWHRYETSEFMPDPQEVLALPTMTCILVKRIDDDPTQGFSDVQALEIARKEHNTVSYPAVFSDPATTSRLIEMILKSGREQNMSVYVTLEYLHKFLASIGLREERNKLLDISEPESPIVLLKLKGDGEYYLTAGSGYVHISSFTRTIQID</sequence>
<keyword evidence="2" id="KW-1185">Reference proteome</keyword>
<protein>
    <submittedName>
        <fullName evidence="1">Uncharacterized protein</fullName>
    </submittedName>
</protein>
<feature type="non-terminal residue" evidence="1">
    <location>
        <position position="159"/>
    </location>
</feature>
<accession>A0AAV5W4B9</accession>